<evidence type="ECO:0000256" key="2">
    <source>
        <dbReference type="ARBA" id="ARBA00004870"/>
    </source>
</evidence>
<dbReference type="HAMAP" id="MF_00409">
    <property type="entry name" value="LpxK"/>
    <property type="match status" value="1"/>
</dbReference>
<keyword evidence="6 13" id="KW-0441">Lipid A biosynthesis</keyword>
<proteinExistence type="inferred from homology"/>
<comment type="pathway">
    <text evidence="2 13">Glycolipid biosynthesis; lipid IV(A) biosynthesis; lipid IV(A) from (3R)-3-hydroxytetradecanoyl-[acyl-carrier-protein] and UDP-N-acetyl-alpha-D-glucosamine: step 6/6.</text>
</comment>
<gene>
    <name evidence="13 15" type="primary">lpxK</name>
    <name evidence="15" type="ORF">GCM10010909_18850</name>
</gene>
<evidence type="ECO:0000256" key="11">
    <source>
        <dbReference type="ARBA" id="ARBA00023098"/>
    </source>
</evidence>
<dbReference type="PANTHER" id="PTHR42724">
    <property type="entry name" value="TETRAACYLDISACCHARIDE 4'-KINASE"/>
    <property type="match status" value="1"/>
</dbReference>
<organism evidence="15 16">
    <name type="scientific">Acidocella aquatica</name>
    <dbReference type="NCBI Taxonomy" id="1922313"/>
    <lineage>
        <taxon>Bacteria</taxon>
        <taxon>Pseudomonadati</taxon>
        <taxon>Pseudomonadota</taxon>
        <taxon>Alphaproteobacteria</taxon>
        <taxon>Acetobacterales</taxon>
        <taxon>Acidocellaceae</taxon>
        <taxon>Acidocella</taxon>
    </lineage>
</organism>
<evidence type="ECO:0000256" key="10">
    <source>
        <dbReference type="ARBA" id="ARBA00022840"/>
    </source>
</evidence>
<reference evidence="16" key="1">
    <citation type="journal article" date="2019" name="Int. J. Syst. Evol. Microbiol.">
        <title>The Global Catalogue of Microorganisms (GCM) 10K type strain sequencing project: providing services to taxonomists for standard genome sequencing and annotation.</title>
        <authorList>
            <consortium name="The Broad Institute Genomics Platform"/>
            <consortium name="The Broad Institute Genome Sequencing Center for Infectious Disease"/>
            <person name="Wu L."/>
            <person name="Ma J."/>
        </authorList>
    </citation>
    <scope>NUCLEOTIDE SEQUENCE [LARGE SCALE GENOMIC DNA]</scope>
    <source>
        <strain evidence="16">NBRC 112502</strain>
    </source>
</reference>
<dbReference type="EC" id="2.7.1.130" evidence="3 13"/>
<evidence type="ECO:0000256" key="7">
    <source>
        <dbReference type="ARBA" id="ARBA00022679"/>
    </source>
</evidence>
<comment type="function">
    <text evidence="1 13">Transfers the gamma-phosphate of ATP to the 4'-position of a tetraacyldisaccharide 1-phosphate intermediate (termed DS-1-P) to form tetraacyldisaccharide 1,4'-bis-phosphate (lipid IVA).</text>
</comment>
<keyword evidence="7 13" id="KW-0808">Transferase</keyword>
<feature type="transmembrane region" description="Helical" evidence="14">
    <location>
        <begin position="12"/>
        <end position="29"/>
    </location>
</feature>
<keyword evidence="11 13" id="KW-0443">Lipid metabolism</keyword>
<comment type="caution">
    <text evidence="15">The sequence shown here is derived from an EMBL/GenBank/DDBJ whole genome shotgun (WGS) entry which is preliminary data.</text>
</comment>
<dbReference type="EMBL" id="BSOS01000065">
    <property type="protein sequence ID" value="GLR67204.1"/>
    <property type="molecule type" value="Genomic_DNA"/>
</dbReference>
<evidence type="ECO:0000256" key="5">
    <source>
        <dbReference type="ARBA" id="ARBA00022516"/>
    </source>
</evidence>
<evidence type="ECO:0000256" key="9">
    <source>
        <dbReference type="ARBA" id="ARBA00022777"/>
    </source>
</evidence>
<evidence type="ECO:0000256" key="8">
    <source>
        <dbReference type="ARBA" id="ARBA00022741"/>
    </source>
</evidence>
<accession>A0ABQ6A4V8</accession>
<comment type="catalytic activity">
    <reaction evidence="13">
        <text>a lipid A disaccharide + ATP = a lipid IVA + ADP + H(+)</text>
        <dbReference type="Rhea" id="RHEA:67840"/>
        <dbReference type="ChEBI" id="CHEBI:15378"/>
        <dbReference type="ChEBI" id="CHEBI:30616"/>
        <dbReference type="ChEBI" id="CHEBI:176343"/>
        <dbReference type="ChEBI" id="CHEBI:176425"/>
        <dbReference type="ChEBI" id="CHEBI:456216"/>
        <dbReference type="EC" id="2.7.1.130"/>
    </reaction>
</comment>
<dbReference type="NCBIfam" id="TIGR00682">
    <property type="entry name" value="lpxK"/>
    <property type="match status" value="1"/>
</dbReference>
<evidence type="ECO:0000256" key="3">
    <source>
        <dbReference type="ARBA" id="ARBA00012071"/>
    </source>
</evidence>
<feature type="binding site" evidence="13">
    <location>
        <begin position="50"/>
        <end position="57"/>
    </location>
    <ligand>
        <name>ATP</name>
        <dbReference type="ChEBI" id="CHEBI:30616"/>
    </ligand>
</feature>
<evidence type="ECO:0000256" key="4">
    <source>
        <dbReference type="ARBA" id="ARBA00016436"/>
    </source>
</evidence>
<evidence type="ECO:0000313" key="15">
    <source>
        <dbReference type="EMBL" id="GLR67204.1"/>
    </source>
</evidence>
<keyword evidence="5 13" id="KW-0444">Lipid biosynthesis</keyword>
<evidence type="ECO:0000256" key="12">
    <source>
        <dbReference type="ARBA" id="ARBA00029757"/>
    </source>
</evidence>
<comment type="similarity">
    <text evidence="13">Belongs to the LpxK family.</text>
</comment>
<dbReference type="Proteomes" id="UP001156641">
    <property type="component" value="Unassembled WGS sequence"/>
</dbReference>
<keyword evidence="9 13" id="KW-0418">Kinase</keyword>
<evidence type="ECO:0000256" key="6">
    <source>
        <dbReference type="ARBA" id="ARBA00022556"/>
    </source>
</evidence>
<protein>
    <recommendedName>
        <fullName evidence="4 13">Tetraacyldisaccharide 4'-kinase</fullName>
        <ecNumber evidence="3 13">2.7.1.130</ecNumber>
    </recommendedName>
    <alternativeName>
        <fullName evidence="12 13">Lipid A 4'-kinase</fullName>
    </alternativeName>
</protein>
<dbReference type="InterPro" id="IPR003758">
    <property type="entry name" value="LpxK"/>
</dbReference>
<keyword evidence="14" id="KW-1133">Transmembrane helix</keyword>
<keyword evidence="10 13" id="KW-0067">ATP-binding</keyword>
<sequence>MKTPAFWAKRGILAYALSPLGAITAMLTARRVGKAGFNPGIKIICAGNAGAGGAGKTTVVLDFLSRLKGPAFALTRGYGGRLAGPVLVDPSVHTAADVGDEALLLAAAAPTIVARDRAAGAKLALAEGAAVVVMDDGLQNPSLVKTLSVLVVDGGYGFGNGMLLPAGPLREPVASAAARCQAAVLIGADETGALAALPPGLPVLRAALVPDCARSLSRRRVIAYAGIGRPEKFFRSVLSLGADIAATHAFPDHHVYTALDSARLLNEAAELGATLVTTAKDYVKLPPRLRAASLLVSVRLQWENEAALEALLK</sequence>
<name>A0ABQ6A4V8_9PROT</name>
<evidence type="ECO:0000313" key="16">
    <source>
        <dbReference type="Proteomes" id="UP001156641"/>
    </source>
</evidence>
<keyword evidence="16" id="KW-1185">Reference proteome</keyword>
<keyword evidence="14" id="KW-0812">Transmembrane</keyword>
<keyword evidence="14" id="KW-0472">Membrane</keyword>
<dbReference type="RefSeq" id="WP_284257933.1">
    <property type="nucleotide sequence ID" value="NZ_BSOS01000065.1"/>
</dbReference>
<evidence type="ECO:0000256" key="14">
    <source>
        <dbReference type="SAM" id="Phobius"/>
    </source>
</evidence>
<dbReference type="PANTHER" id="PTHR42724:SF1">
    <property type="entry name" value="TETRAACYLDISACCHARIDE 4'-KINASE, MITOCHONDRIAL-RELATED"/>
    <property type="match status" value="1"/>
</dbReference>
<evidence type="ECO:0000256" key="1">
    <source>
        <dbReference type="ARBA" id="ARBA00002274"/>
    </source>
</evidence>
<keyword evidence="8 13" id="KW-0547">Nucleotide-binding</keyword>
<dbReference type="Pfam" id="PF02606">
    <property type="entry name" value="LpxK"/>
    <property type="match status" value="1"/>
</dbReference>
<evidence type="ECO:0000256" key="13">
    <source>
        <dbReference type="HAMAP-Rule" id="MF_00409"/>
    </source>
</evidence>